<dbReference type="KEGG" id="pne:Pnec_0459"/>
<dbReference type="STRING" id="452638.Pnec_0459"/>
<dbReference type="EMBL" id="CP001010">
    <property type="protein sequence ID" value="ACB43726.1"/>
    <property type="molecule type" value="Genomic_DNA"/>
</dbReference>
<dbReference type="AlphaFoldDB" id="B1XTP9"/>
<accession>B1XTP9</accession>
<sequence length="89" mass="9454">MLKKVAFAAVPTGNAWAAPTKIPEGSAVNELISKVAAGTVVPTAQNLDLNAFLQTTQKRIAMVHKLGIRVIQMAVRQVARFLVGILECG</sequence>
<protein>
    <submittedName>
        <fullName evidence="1">Uncharacterized protein</fullName>
    </submittedName>
</protein>
<gene>
    <name evidence="1" type="ordered locus">Pnec_0459</name>
</gene>
<proteinExistence type="predicted"/>
<reference evidence="1" key="1">
    <citation type="submission" date="2008-03" db="EMBL/GenBank/DDBJ databases">
        <title>Complete sequence of Polynucleobacter necessarius STIR1.</title>
        <authorList>
            <consortium name="US DOE Joint Genome Institute"/>
            <person name="Copeland A."/>
            <person name="Lucas S."/>
            <person name="Lapidus A."/>
            <person name="Barry K."/>
            <person name="Detter J.C."/>
            <person name="Glavina del Rio T."/>
            <person name="Hammon N."/>
            <person name="Israni S."/>
            <person name="Dalin E."/>
            <person name="Tice H."/>
            <person name="Pitluck S."/>
            <person name="Chain P."/>
            <person name="Malfatti S."/>
            <person name="Shin M."/>
            <person name="Vergez L."/>
            <person name="Schmutz J."/>
            <person name="Larimer F."/>
            <person name="Land M."/>
            <person name="Hauser L."/>
            <person name="Kyrpides N."/>
            <person name="Kim E."/>
            <person name="Hahn M."/>
            <person name="Richardson P."/>
        </authorList>
    </citation>
    <scope>NUCLEOTIDE SEQUENCE [LARGE SCALE GENOMIC DNA]</scope>
    <source>
        <strain evidence="1">STIR1</strain>
    </source>
</reference>
<dbReference type="HOGENOM" id="CLU_2452091_0_0_4"/>
<organism evidence="1">
    <name type="scientific">Polynucleobacter necessarius subsp. necessarius (strain STIR1)</name>
    <dbReference type="NCBI Taxonomy" id="452638"/>
    <lineage>
        <taxon>Bacteria</taxon>
        <taxon>Pseudomonadati</taxon>
        <taxon>Pseudomonadota</taxon>
        <taxon>Betaproteobacteria</taxon>
        <taxon>Burkholderiales</taxon>
        <taxon>Burkholderiaceae</taxon>
        <taxon>Polynucleobacter</taxon>
    </lineage>
</organism>
<name>B1XTP9_POLNS</name>
<evidence type="ECO:0000313" key="1">
    <source>
        <dbReference type="EMBL" id="ACB43726.1"/>
    </source>
</evidence>